<dbReference type="RefSeq" id="WP_370563466.1">
    <property type="nucleotide sequence ID" value="NZ_JBFWIB010000004.1"/>
</dbReference>
<evidence type="ECO:0000313" key="2">
    <source>
        <dbReference type="Proteomes" id="UP001566331"/>
    </source>
</evidence>
<sequence>MAHHTTGATTRDGHMVGWSPSYRPTDCFDGVSRVVSIAPCPMRRIDNRDTLEDSMCRNIRTLYNFEPPATQDEIRASALQFVRKLSGFNTPSKANEAAFEHAVAQVTDAARTLIDSLTTVVPPKNREVERAKAAASSAKRFGAR</sequence>
<dbReference type="EMBL" id="JBFWIC010000031">
    <property type="protein sequence ID" value="MEZ0476308.1"/>
    <property type="molecule type" value="Genomic_DNA"/>
</dbReference>
<keyword evidence="2" id="KW-1185">Reference proteome</keyword>
<evidence type="ECO:0000313" key="1">
    <source>
        <dbReference type="EMBL" id="MEZ0476308.1"/>
    </source>
</evidence>
<accession>A0ABV4HU80</accession>
<protein>
    <submittedName>
        <fullName evidence="1">DUF2277 domain-containing protein</fullName>
    </submittedName>
</protein>
<dbReference type="Proteomes" id="UP001566331">
    <property type="component" value="Unassembled WGS sequence"/>
</dbReference>
<dbReference type="InterPro" id="IPR018735">
    <property type="entry name" value="DUF2277"/>
</dbReference>
<name>A0ABV4HU80_9GAMM</name>
<dbReference type="Pfam" id="PF10041">
    <property type="entry name" value="DUF2277"/>
    <property type="match status" value="1"/>
</dbReference>
<organism evidence="1 2">
    <name type="scientific">Luteimonas salinilitoris</name>
    <dbReference type="NCBI Taxonomy" id="3237697"/>
    <lineage>
        <taxon>Bacteria</taxon>
        <taxon>Pseudomonadati</taxon>
        <taxon>Pseudomonadota</taxon>
        <taxon>Gammaproteobacteria</taxon>
        <taxon>Lysobacterales</taxon>
        <taxon>Lysobacteraceae</taxon>
        <taxon>Luteimonas</taxon>
    </lineage>
</organism>
<reference evidence="1 2" key="1">
    <citation type="submission" date="2024-07" db="EMBL/GenBank/DDBJ databases">
        <title>Luteimonas salilacus sp. nov., isolated from the shore soil of Salt Lake in Tibet of China.</title>
        <authorList>
            <person name="Zhang X."/>
            <person name="Li A."/>
        </authorList>
    </citation>
    <scope>NUCLEOTIDE SEQUENCE [LARGE SCALE GENOMIC DNA]</scope>
    <source>
        <strain evidence="1 2">B3-2-R+30</strain>
    </source>
</reference>
<proteinExistence type="predicted"/>
<comment type="caution">
    <text evidence="1">The sequence shown here is derived from an EMBL/GenBank/DDBJ whole genome shotgun (WGS) entry which is preliminary data.</text>
</comment>
<gene>
    <name evidence="1" type="ORF">AB6713_17055</name>
</gene>